<dbReference type="PRINTS" id="PR01035">
    <property type="entry name" value="TCRTETA"/>
</dbReference>
<dbReference type="Gene3D" id="1.20.1250.20">
    <property type="entry name" value="MFS general substrate transporter like domains"/>
    <property type="match status" value="1"/>
</dbReference>
<dbReference type="PANTHER" id="PTHR23504:SF115">
    <property type="entry name" value="MULTIDRUG RESISTANCE PROTEIN 2"/>
    <property type="match status" value="1"/>
</dbReference>
<evidence type="ECO:0000256" key="5">
    <source>
        <dbReference type="ARBA" id="ARBA00023136"/>
    </source>
</evidence>
<sequence length="398" mass="42123">MLAPSTPWYAAKLAPSMDQGTVASVLMASYAIGTFCSSLVTGALSDRVGRRPVLLGAMAIFSASQFCVANSNQLVWFAIFRALGGTAAGTRPVIAAYLIDSSRPEDMKMYGVFFGLCVVGGQAIGSSIGGAMSEVALSFPFYFMGVTGLIVLILLLLFLTESLIKDENGMPVRKVGCEGAGRSEMAKNKYLIPTVICMSLGAFSGQYIEISWATVFGLLAHDQYNLSPSESGGILGLQVIATLIVNFAYLPITHVIEPGILASLGLFITSLIIVVPFIHNITGVLFLGMSAQAAPMLYFAGMAFFAAVVSPPKHRGLVNSIVGASANLGGIIGPFTTGNLYVVGPTYPFYLCLCISCLGATACLGIEAGIRYQIRLNRRAEEQRALSEKLDLRDSTEA</sequence>
<gene>
    <name evidence="8" type="ORF">FOL47_010114</name>
</gene>
<evidence type="ECO:0000256" key="2">
    <source>
        <dbReference type="ARBA" id="ARBA00022448"/>
    </source>
</evidence>
<name>A0A7J6L3T8_PERCH</name>
<dbReference type="EMBL" id="JAAPAO010000758">
    <property type="protein sequence ID" value="KAF4654138.1"/>
    <property type="molecule type" value="Genomic_DNA"/>
</dbReference>
<feature type="transmembrane region" description="Helical" evidence="6">
    <location>
        <begin position="259"/>
        <end position="278"/>
    </location>
</feature>
<feature type="transmembrane region" description="Helical" evidence="6">
    <location>
        <begin position="20"/>
        <end position="41"/>
    </location>
</feature>
<dbReference type="InterPro" id="IPR011701">
    <property type="entry name" value="MFS"/>
</dbReference>
<evidence type="ECO:0000256" key="4">
    <source>
        <dbReference type="ARBA" id="ARBA00022989"/>
    </source>
</evidence>
<dbReference type="PROSITE" id="PS50850">
    <property type="entry name" value="MFS"/>
    <property type="match status" value="1"/>
</dbReference>
<feature type="transmembrane region" description="Helical" evidence="6">
    <location>
        <begin position="284"/>
        <end position="309"/>
    </location>
</feature>
<feature type="transmembrane region" description="Helical" evidence="6">
    <location>
        <begin position="139"/>
        <end position="160"/>
    </location>
</feature>
<comment type="caution">
    <text evidence="8">The sequence shown here is derived from an EMBL/GenBank/DDBJ whole genome shotgun (WGS) entry which is preliminary data.</text>
</comment>
<evidence type="ECO:0000256" key="3">
    <source>
        <dbReference type="ARBA" id="ARBA00022692"/>
    </source>
</evidence>
<organism evidence="8 9">
    <name type="scientific">Perkinsus chesapeaki</name>
    <name type="common">Clam parasite</name>
    <name type="synonym">Perkinsus andrewsi</name>
    <dbReference type="NCBI Taxonomy" id="330153"/>
    <lineage>
        <taxon>Eukaryota</taxon>
        <taxon>Sar</taxon>
        <taxon>Alveolata</taxon>
        <taxon>Perkinsozoa</taxon>
        <taxon>Perkinsea</taxon>
        <taxon>Perkinsida</taxon>
        <taxon>Perkinsidae</taxon>
        <taxon>Perkinsus</taxon>
    </lineage>
</organism>
<keyword evidence="5 6" id="KW-0472">Membrane</keyword>
<feature type="transmembrane region" description="Helical" evidence="6">
    <location>
        <begin position="347"/>
        <end position="370"/>
    </location>
</feature>
<dbReference type="GO" id="GO:0022857">
    <property type="term" value="F:transmembrane transporter activity"/>
    <property type="evidence" value="ECO:0007669"/>
    <property type="project" value="InterPro"/>
</dbReference>
<feature type="transmembrane region" description="Helical" evidence="6">
    <location>
        <begin position="316"/>
        <end position="335"/>
    </location>
</feature>
<feature type="domain" description="Major facilitator superfamily (MFS) profile" evidence="7">
    <location>
        <begin position="1"/>
        <end position="371"/>
    </location>
</feature>
<evidence type="ECO:0000256" key="6">
    <source>
        <dbReference type="SAM" id="Phobius"/>
    </source>
</evidence>
<feature type="transmembrane region" description="Helical" evidence="6">
    <location>
        <begin position="233"/>
        <end position="252"/>
    </location>
</feature>
<dbReference type="InterPro" id="IPR036259">
    <property type="entry name" value="MFS_trans_sf"/>
</dbReference>
<dbReference type="SUPFAM" id="SSF103473">
    <property type="entry name" value="MFS general substrate transporter"/>
    <property type="match status" value="1"/>
</dbReference>
<keyword evidence="2" id="KW-0813">Transport</keyword>
<dbReference type="PROSITE" id="PS00216">
    <property type="entry name" value="SUGAR_TRANSPORT_1"/>
    <property type="match status" value="1"/>
</dbReference>
<keyword evidence="4 6" id="KW-1133">Transmembrane helix</keyword>
<dbReference type="OrthoDB" id="419174at2759"/>
<dbReference type="Proteomes" id="UP000591131">
    <property type="component" value="Unassembled WGS sequence"/>
</dbReference>
<dbReference type="Pfam" id="PF07690">
    <property type="entry name" value="MFS_1"/>
    <property type="match status" value="1"/>
</dbReference>
<dbReference type="AlphaFoldDB" id="A0A7J6L3T8"/>
<dbReference type="GO" id="GO:0016020">
    <property type="term" value="C:membrane"/>
    <property type="evidence" value="ECO:0007669"/>
    <property type="project" value="UniProtKB-SubCell"/>
</dbReference>
<feature type="transmembrane region" description="Helical" evidence="6">
    <location>
        <begin position="111"/>
        <end position="133"/>
    </location>
</feature>
<feature type="transmembrane region" description="Helical" evidence="6">
    <location>
        <begin position="190"/>
        <end position="213"/>
    </location>
</feature>
<keyword evidence="9" id="KW-1185">Reference proteome</keyword>
<evidence type="ECO:0000256" key="1">
    <source>
        <dbReference type="ARBA" id="ARBA00004141"/>
    </source>
</evidence>
<evidence type="ECO:0000259" key="7">
    <source>
        <dbReference type="PROSITE" id="PS50850"/>
    </source>
</evidence>
<proteinExistence type="predicted"/>
<evidence type="ECO:0000313" key="8">
    <source>
        <dbReference type="EMBL" id="KAF4654138.1"/>
    </source>
</evidence>
<reference evidence="8 9" key="1">
    <citation type="submission" date="2020-04" db="EMBL/GenBank/DDBJ databases">
        <title>Perkinsus chesapeaki whole genome sequence.</title>
        <authorList>
            <person name="Bogema D.R."/>
        </authorList>
    </citation>
    <scope>NUCLEOTIDE SEQUENCE [LARGE SCALE GENOMIC DNA]</scope>
    <source>
        <strain evidence="8">ATCC PRA-425</strain>
    </source>
</reference>
<dbReference type="PANTHER" id="PTHR23504">
    <property type="entry name" value="MAJOR FACILITATOR SUPERFAMILY DOMAIN-CONTAINING PROTEIN 10"/>
    <property type="match status" value="1"/>
</dbReference>
<accession>A0A7J6L3T8</accession>
<protein>
    <recommendedName>
        <fullName evidence="7">Major facilitator superfamily (MFS) profile domain-containing protein</fullName>
    </recommendedName>
</protein>
<dbReference type="InterPro" id="IPR020846">
    <property type="entry name" value="MFS_dom"/>
</dbReference>
<evidence type="ECO:0000313" key="9">
    <source>
        <dbReference type="Proteomes" id="UP000591131"/>
    </source>
</evidence>
<dbReference type="InterPro" id="IPR005829">
    <property type="entry name" value="Sugar_transporter_CS"/>
</dbReference>
<dbReference type="InterPro" id="IPR001958">
    <property type="entry name" value="Tet-R_TetA/multi-R_MdtG-like"/>
</dbReference>
<keyword evidence="3 6" id="KW-0812">Transmembrane</keyword>
<comment type="subcellular location">
    <subcellularLocation>
        <location evidence="1">Membrane</location>
        <topology evidence="1">Multi-pass membrane protein</topology>
    </subcellularLocation>
</comment>